<name>A0A261QYZ5_9BORD</name>
<dbReference type="Gene3D" id="3.40.190.10">
    <property type="entry name" value="Periplasmic binding protein-like II"/>
    <property type="match status" value="2"/>
</dbReference>
<evidence type="ECO:0000313" key="3">
    <source>
        <dbReference type="EMBL" id="OZI17984.1"/>
    </source>
</evidence>
<dbReference type="SUPFAM" id="SSF53850">
    <property type="entry name" value="Periplasmic binding protein-like II"/>
    <property type="match status" value="1"/>
</dbReference>
<comment type="caution">
    <text evidence="3">The sequence shown here is derived from an EMBL/GenBank/DDBJ whole genome shotgun (WGS) entry which is preliminary data.</text>
</comment>
<evidence type="ECO:0000259" key="2">
    <source>
        <dbReference type="Pfam" id="PF09084"/>
    </source>
</evidence>
<dbReference type="PROSITE" id="PS51257">
    <property type="entry name" value="PROKAR_LIPOPROTEIN"/>
    <property type="match status" value="1"/>
</dbReference>
<evidence type="ECO:0000313" key="4">
    <source>
        <dbReference type="Proteomes" id="UP000216947"/>
    </source>
</evidence>
<reference evidence="4" key="1">
    <citation type="submission" date="2017-05" db="EMBL/GenBank/DDBJ databases">
        <title>Complete and WGS of Bordetella genogroups.</title>
        <authorList>
            <person name="Spilker T."/>
            <person name="Lipuma J."/>
        </authorList>
    </citation>
    <scope>NUCLEOTIDE SEQUENCE [LARGE SCALE GENOMIC DNA]</scope>
    <source>
        <strain evidence="4">AU18089</strain>
    </source>
</reference>
<feature type="domain" description="SsuA/THI5-like" evidence="2">
    <location>
        <begin position="56"/>
        <end position="260"/>
    </location>
</feature>
<dbReference type="InterPro" id="IPR015168">
    <property type="entry name" value="SsuA/THI5"/>
</dbReference>
<keyword evidence="4" id="KW-1185">Reference proteome</keyword>
<dbReference type="PANTHER" id="PTHR30024:SF2">
    <property type="entry name" value="ABC TRANSPORTER SUBSTRATE-BINDING PROTEIN"/>
    <property type="match status" value="1"/>
</dbReference>
<feature type="signal peptide" evidence="1">
    <location>
        <begin position="1"/>
        <end position="22"/>
    </location>
</feature>
<gene>
    <name evidence="3" type="ORF">CAL19_12970</name>
</gene>
<keyword evidence="1" id="KW-0732">Signal</keyword>
<protein>
    <recommendedName>
        <fullName evidence="2">SsuA/THI5-like domain-containing protein</fullName>
    </recommendedName>
</protein>
<feature type="chain" id="PRO_5012379169" description="SsuA/THI5-like domain-containing protein" evidence="1">
    <location>
        <begin position="23"/>
        <end position="335"/>
    </location>
</feature>
<proteinExistence type="predicted"/>
<dbReference type="PANTHER" id="PTHR30024">
    <property type="entry name" value="ALIPHATIC SULFONATES-BINDING PROTEIN-RELATED"/>
    <property type="match status" value="1"/>
</dbReference>
<sequence>MRAITAILLLAVAAACPLAARAEVSELRIPLGAGGFGFLPLHMMQKHKLIEQQAEKAGIKVTVDWARLGGPAAMIDALLSGSAHFVSAGPPSFLILWDRTKGSTDVKGVAAMSSMPMYLNTRAAHLKSIDDLKLGDKIAVTSVKSSIPSIIMQMYAVQKYGKDQAFRFDPYTVTMGHADAAAALISGSGSINAHYASAPLAQVELRNEGIRTIMNSDDVMGGSTTFTMVSTTTRFASENPKVYAAFVAALKQAQEMIKADKRAAAEVLIESMGGGKTFSVDDMVAILDDPATKYTTTPENVMKYANFMNEIGSLKHRPADIRDLFFDYGDIAAGN</sequence>
<dbReference type="Pfam" id="PF09084">
    <property type="entry name" value="NMT1"/>
    <property type="match status" value="1"/>
</dbReference>
<dbReference type="EMBL" id="NEVK01000006">
    <property type="protein sequence ID" value="OZI17984.1"/>
    <property type="molecule type" value="Genomic_DNA"/>
</dbReference>
<dbReference type="RefSeq" id="WP_094796999.1">
    <property type="nucleotide sequence ID" value="NZ_NEVK01000006.1"/>
</dbReference>
<accession>A0A261QYZ5</accession>
<organism evidence="3 4">
    <name type="scientific">Bordetella genomosp. 7</name>
    <dbReference type="NCBI Taxonomy" id="1416805"/>
    <lineage>
        <taxon>Bacteria</taxon>
        <taxon>Pseudomonadati</taxon>
        <taxon>Pseudomonadota</taxon>
        <taxon>Betaproteobacteria</taxon>
        <taxon>Burkholderiales</taxon>
        <taxon>Alcaligenaceae</taxon>
        <taxon>Bordetella</taxon>
    </lineage>
</organism>
<evidence type="ECO:0000256" key="1">
    <source>
        <dbReference type="SAM" id="SignalP"/>
    </source>
</evidence>
<dbReference type="AlphaFoldDB" id="A0A261QYZ5"/>
<dbReference type="Proteomes" id="UP000216947">
    <property type="component" value="Unassembled WGS sequence"/>
</dbReference>